<gene>
    <name evidence="5" type="primary">arsR</name>
    <name evidence="5" type="ORF">RCFBP_mp20624</name>
</gene>
<geneLocation type="plasmid" evidence="5">
    <name>RCFBPv3_mp</name>
</geneLocation>
<dbReference type="GO" id="GO:0003700">
    <property type="term" value="F:DNA-binding transcription factor activity"/>
    <property type="evidence" value="ECO:0007669"/>
    <property type="project" value="InterPro"/>
</dbReference>
<keyword evidence="5" id="KW-0614">Plasmid</keyword>
<dbReference type="PATRIC" id="fig|859656.5.peg.4436"/>
<dbReference type="InterPro" id="IPR051011">
    <property type="entry name" value="Metal_resp_trans_reg"/>
</dbReference>
<evidence type="ECO:0000313" key="5">
    <source>
        <dbReference type="EMBL" id="CBJ54050.1"/>
    </source>
</evidence>
<dbReference type="EMBL" id="FP885907">
    <property type="protein sequence ID" value="CBJ54050.1"/>
    <property type="molecule type" value="Genomic_DNA"/>
</dbReference>
<dbReference type="InterPro" id="IPR011991">
    <property type="entry name" value="ArsR-like_HTH"/>
</dbReference>
<protein>
    <submittedName>
        <fullName evidence="5">Transcriptional regulator, ArsR domain</fullName>
    </submittedName>
</protein>
<evidence type="ECO:0000259" key="4">
    <source>
        <dbReference type="PROSITE" id="PS50987"/>
    </source>
</evidence>
<reference evidence="5" key="1">
    <citation type="journal article" date="2010" name="BMC Genomics">
        <title>Genomes of three tomato pathogens within the Ralstonia solanacearum species complex reveal significant evolutionary divergence.</title>
        <authorList>
            <person name="Remenant B."/>
            <person name="Coupat-Goutaland B."/>
            <person name="Guidot A."/>
            <person name="Cellier G."/>
            <person name="Wicker E."/>
            <person name="Allen C."/>
            <person name="Fegan M."/>
            <person name="Pruvost O."/>
            <person name="Elbaz M."/>
            <person name="Calteau A."/>
            <person name="Salvignol G."/>
            <person name="Mornico D."/>
            <person name="Mangenot S."/>
            <person name="Barbe V."/>
            <person name="Medigue C."/>
            <person name="Prior P."/>
        </authorList>
    </citation>
    <scope>NUCLEOTIDE SEQUENCE [LARGE SCALE GENOMIC DNA]</scope>
    <source>
        <strain evidence="5">CFBP2957</strain>
        <plasmid evidence="5">RCFBPv3_mp</plasmid>
    </source>
</reference>
<feature type="domain" description="HTH arsR-type" evidence="4">
    <location>
        <begin position="134"/>
        <end position="231"/>
    </location>
</feature>
<keyword evidence="3" id="KW-0804">Transcription</keyword>
<dbReference type="NCBIfam" id="NF033788">
    <property type="entry name" value="HTH_metalloreg"/>
    <property type="match status" value="1"/>
</dbReference>
<dbReference type="SUPFAM" id="SSF46785">
    <property type="entry name" value="Winged helix' DNA-binding domain"/>
    <property type="match status" value="1"/>
</dbReference>
<proteinExistence type="predicted"/>
<dbReference type="AlphaFoldDB" id="D8P564"/>
<dbReference type="PANTHER" id="PTHR43132:SF2">
    <property type="entry name" value="ARSENICAL RESISTANCE OPERON REPRESSOR ARSR-RELATED"/>
    <property type="match status" value="1"/>
</dbReference>
<dbReference type="GO" id="GO:0003677">
    <property type="term" value="F:DNA binding"/>
    <property type="evidence" value="ECO:0007669"/>
    <property type="project" value="UniProtKB-KW"/>
</dbReference>
<evidence type="ECO:0000256" key="1">
    <source>
        <dbReference type="ARBA" id="ARBA00023015"/>
    </source>
</evidence>
<dbReference type="CDD" id="cd00090">
    <property type="entry name" value="HTH_ARSR"/>
    <property type="match status" value="1"/>
</dbReference>
<keyword evidence="2" id="KW-0238">DNA-binding</keyword>
<evidence type="ECO:0000256" key="2">
    <source>
        <dbReference type="ARBA" id="ARBA00023125"/>
    </source>
</evidence>
<dbReference type="Pfam" id="PF12840">
    <property type="entry name" value="HTH_20"/>
    <property type="match status" value="1"/>
</dbReference>
<dbReference type="InterPro" id="IPR036390">
    <property type="entry name" value="WH_DNA-bd_sf"/>
</dbReference>
<organism evidence="5">
    <name type="scientific">Ralstonia solanacearum CFBP2957</name>
    <dbReference type="NCBI Taxonomy" id="859656"/>
    <lineage>
        <taxon>Bacteria</taxon>
        <taxon>Pseudomonadati</taxon>
        <taxon>Pseudomonadota</taxon>
        <taxon>Betaproteobacteria</taxon>
        <taxon>Burkholderiales</taxon>
        <taxon>Burkholderiaceae</taxon>
        <taxon>Ralstonia</taxon>
        <taxon>Ralstonia solanacearum species complex</taxon>
    </lineage>
</organism>
<reference evidence="5" key="2">
    <citation type="submission" date="2010-02" db="EMBL/GenBank/DDBJ databases">
        <authorList>
            <person name="Genoscope - CEA"/>
        </authorList>
    </citation>
    <scope>NUCLEOTIDE SEQUENCE</scope>
    <source>
        <strain evidence="5">CFBP2957</strain>
        <plasmid evidence="5">RCFBPv3_mp</plasmid>
    </source>
</reference>
<dbReference type="Gene3D" id="1.10.10.10">
    <property type="entry name" value="Winged helix-like DNA-binding domain superfamily/Winged helix DNA-binding domain"/>
    <property type="match status" value="1"/>
</dbReference>
<name>D8P564_RALSL</name>
<accession>D8P564</accession>
<dbReference type="PANTHER" id="PTHR43132">
    <property type="entry name" value="ARSENICAL RESISTANCE OPERON REPRESSOR ARSR-RELATED"/>
    <property type="match status" value="1"/>
</dbReference>
<dbReference type="PROSITE" id="PS50987">
    <property type="entry name" value="HTH_ARSR_2"/>
    <property type="match status" value="1"/>
</dbReference>
<dbReference type="InterPro" id="IPR036388">
    <property type="entry name" value="WH-like_DNA-bd_sf"/>
</dbReference>
<sequence length="243" mass="26229">MIAGGIGGKRCWREKRGGDSTCIHVVRALRCEESPRFSAVDEGFPVLVLRMEGAESEAGCASRVLEQAAAKAVATCPAAHLQRRWRPEKRRIADLRDGFNARRVGSRVLPEADICPLPLASSAGLVSIQQFDYIGNMEENDVIRSLAALAHGLRLRVFRMLVVTGPAGLTPGAIAEQLGVPGATLSFHLKELMNAQLVTQERDGRNLIYRAAFDHMDGLLGFLTENCCQGEACLGPGTTACKC</sequence>
<dbReference type="SMART" id="SM00418">
    <property type="entry name" value="HTH_ARSR"/>
    <property type="match status" value="1"/>
</dbReference>
<evidence type="ECO:0000256" key="3">
    <source>
        <dbReference type="ARBA" id="ARBA00023163"/>
    </source>
</evidence>
<dbReference type="InterPro" id="IPR001845">
    <property type="entry name" value="HTH_ArsR_DNA-bd_dom"/>
</dbReference>
<keyword evidence="1" id="KW-0805">Transcription regulation</keyword>